<dbReference type="EMBL" id="OZ004257">
    <property type="protein sequence ID" value="CAK7908353.1"/>
    <property type="molecule type" value="Genomic_DNA"/>
</dbReference>
<protein>
    <submittedName>
        <fullName evidence="1">Uncharacterized protein</fullName>
    </submittedName>
</protein>
<dbReference type="Proteomes" id="UP001497600">
    <property type="component" value="Chromosome E"/>
</dbReference>
<evidence type="ECO:0000313" key="1">
    <source>
        <dbReference type="EMBL" id="CAK7908353.1"/>
    </source>
</evidence>
<evidence type="ECO:0000313" key="2">
    <source>
        <dbReference type="Proteomes" id="UP001497600"/>
    </source>
</evidence>
<sequence length="76" mass="9093">MITPKKNSGVTCFEFYTQATFFFLLRPIYTNNQLYNDISFSTIIIYQIHIHLSIFKFRSFYSSSLMSCKYNSLFFL</sequence>
<proteinExistence type="predicted"/>
<organism evidence="1 2">
    <name type="scientific">[Candida] anglica</name>
    <dbReference type="NCBI Taxonomy" id="148631"/>
    <lineage>
        <taxon>Eukaryota</taxon>
        <taxon>Fungi</taxon>
        <taxon>Dikarya</taxon>
        <taxon>Ascomycota</taxon>
        <taxon>Saccharomycotina</taxon>
        <taxon>Pichiomycetes</taxon>
        <taxon>Debaryomycetaceae</taxon>
        <taxon>Kurtzmaniella</taxon>
    </lineage>
</organism>
<reference evidence="1 2" key="1">
    <citation type="submission" date="2024-01" db="EMBL/GenBank/DDBJ databases">
        <authorList>
            <consortium name="Genoscope - CEA"/>
            <person name="William W."/>
        </authorList>
    </citation>
    <scope>NUCLEOTIDE SEQUENCE [LARGE SCALE GENOMIC DNA]</scope>
    <source>
        <strain evidence="1 2">29B2s-10</strain>
    </source>
</reference>
<name>A0ABP0EDG9_9ASCO</name>
<keyword evidence="2" id="KW-1185">Reference proteome</keyword>
<gene>
    <name evidence="1" type="ORF">CAAN4_E09890</name>
</gene>
<accession>A0ABP0EDG9</accession>